<dbReference type="PROSITE" id="PS50109">
    <property type="entry name" value="HIS_KIN"/>
    <property type="match status" value="1"/>
</dbReference>
<feature type="domain" description="Histidine kinase" evidence="2">
    <location>
        <begin position="25"/>
        <end position="241"/>
    </location>
</feature>
<dbReference type="InterPro" id="IPR003594">
    <property type="entry name" value="HATPase_dom"/>
</dbReference>
<dbReference type="InterPro" id="IPR005467">
    <property type="entry name" value="His_kinase_dom"/>
</dbReference>
<evidence type="ECO:0000259" key="2">
    <source>
        <dbReference type="PROSITE" id="PS50109"/>
    </source>
</evidence>
<dbReference type="Pfam" id="PF02518">
    <property type="entry name" value="HATPase_c"/>
    <property type="match status" value="1"/>
</dbReference>
<keyword evidence="1" id="KW-0597">Phosphoprotein</keyword>
<accession>A0A4R3Y549</accession>
<dbReference type="PANTHER" id="PTHR43547">
    <property type="entry name" value="TWO-COMPONENT HISTIDINE KINASE"/>
    <property type="match status" value="1"/>
</dbReference>
<organism evidence="3 4">
    <name type="scientific">Sulfurirhabdus autotrophica</name>
    <dbReference type="NCBI Taxonomy" id="1706046"/>
    <lineage>
        <taxon>Bacteria</taxon>
        <taxon>Pseudomonadati</taxon>
        <taxon>Pseudomonadota</taxon>
        <taxon>Betaproteobacteria</taxon>
        <taxon>Nitrosomonadales</taxon>
        <taxon>Sulfuricellaceae</taxon>
        <taxon>Sulfurirhabdus</taxon>
    </lineage>
</organism>
<keyword evidence="3" id="KW-0808">Transferase</keyword>
<name>A0A4R3Y549_9PROT</name>
<dbReference type="RefSeq" id="WP_124948125.1">
    <property type="nucleotide sequence ID" value="NZ_BHVT01000076.1"/>
</dbReference>
<dbReference type="PANTHER" id="PTHR43547:SF2">
    <property type="entry name" value="HYBRID SIGNAL TRANSDUCTION HISTIDINE KINASE C"/>
    <property type="match status" value="1"/>
</dbReference>
<dbReference type="EMBL" id="SMCO01000006">
    <property type="protein sequence ID" value="TCV86702.1"/>
    <property type="molecule type" value="Genomic_DNA"/>
</dbReference>
<dbReference type="OrthoDB" id="9122109at2"/>
<keyword evidence="3" id="KW-0418">Kinase</keyword>
<evidence type="ECO:0000256" key="1">
    <source>
        <dbReference type="ARBA" id="ARBA00022553"/>
    </source>
</evidence>
<gene>
    <name evidence="3" type="ORF">EDC63_10663</name>
</gene>
<evidence type="ECO:0000313" key="3">
    <source>
        <dbReference type="EMBL" id="TCV86702.1"/>
    </source>
</evidence>
<reference evidence="3 4" key="1">
    <citation type="submission" date="2019-03" db="EMBL/GenBank/DDBJ databases">
        <title>Genomic Encyclopedia of Type Strains, Phase IV (KMG-IV): sequencing the most valuable type-strain genomes for metagenomic binning, comparative biology and taxonomic classification.</title>
        <authorList>
            <person name="Goeker M."/>
        </authorList>
    </citation>
    <scope>NUCLEOTIDE SEQUENCE [LARGE SCALE GENOMIC DNA]</scope>
    <source>
        <strain evidence="3 4">DSM 100309</strain>
    </source>
</reference>
<evidence type="ECO:0000313" key="4">
    <source>
        <dbReference type="Proteomes" id="UP000295367"/>
    </source>
</evidence>
<dbReference type="InterPro" id="IPR036890">
    <property type="entry name" value="HATPase_C_sf"/>
</dbReference>
<dbReference type="Proteomes" id="UP000295367">
    <property type="component" value="Unassembled WGS sequence"/>
</dbReference>
<keyword evidence="4" id="KW-1185">Reference proteome</keyword>
<comment type="caution">
    <text evidence="3">The sequence shown here is derived from an EMBL/GenBank/DDBJ whole genome shotgun (WGS) entry which is preliminary data.</text>
</comment>
<proteinExistence type="predicted"/>
<dbReference type="Gene3D" id="3.30.565.10">
    <property type="entry name" value="Histidine kinase-like ATPase, C-terminal domain"/>
    <property type="match status" value="1"/>
</dbReference>
<dbReference type="AlphaFoldDB" id="A0A4R3Y549"/>
<dbReference type="GO" id="GO:0000155">
    <property type="term" value="F:phosphorelay sensor kinase activity"/>
    <property type="evidence" value="ECO:0007669"/>
    <property type="project" value="TreeGrafter"/>
</dbReference>
<sequence>MSTEKPVTAGHHDLTEIDFTTLFASSIHDIKNLLFMLLNSLDETICTVSTNDGDSNNTSSKLSLLKYNGQRINDKLIQMLALFSIAQERYQINIAYNSVEDFIEDMVIEAKPLLNARSITITGIVEDGLCWFFDKGIVAGIISNAVHNALNYAKSEIRINAYAKNEYLVVDVEDDGEGFPQHILQNGGTLTAINDANGKTGLGLYFASVSASLHSNKRKSGQIELHNGGKLDGAVFTLLLP</sequence>
<dbReference type="SUPFAM" id="SSF55874">
    <property type="entry name" value="ATPase domain of HSP90 chaperone/DNA topoisomerase II/histidine kinase"/>
    <property type="match status" value="1"/>
</dbReference>
<dbReference type="SMART" id="SM00387">
    <property type="entry name" value="HATPase_c"/>
    <property type="match status" value="1"/>
</dbReference>
<protein>
    <submittedName>
        <fullName evidence="3">Histidine kinase/DNA gyrase B/HSP90-like ATPase</fullName>
    </submittedName>
</protein>